<evidence type="ECO:0000313" key="4">
    <source>
        <dbReference type="Proteomes" id="UP000759298"/>
    </source>
</evidence>
<dbReference type="InterPro" id="IPR052169">
    <property type="entry name" value="CW_Biosynth-Accessory"/>
</dbReference>
<evidence type="ECO:0000256" key="1">
    <source>
        <dbReference type="ARBA" id="ARBA00005662"/>
    </source>
</evidence>
<dbReference type="PANTHER" id="PTHR33393:SF11">
    <property type="entry name" value="POLYGLUTAMINE SYNTHESIS ACCESSORY PROTEIN RV0574C-RELATED"/>
    <property type="match status" value="1"/>
</dbReference>
<keyword evidence="4" id="KW-1185">Reference proteome</keyword>
<dbReference type="RefSeq" id="WP_222825824.1">
    <property type="nucleotide sequence ID" value="NZ_JAHWXP010000005.1"/>
</dbReference>
<organism evidence="3 4">
    <name type="scientific">Alteriqipengyuania abyssalis</name>
    <dbReference type="NCBI Taxonomy" id="2860200"/>
    <lineage>
        <taxon>Bacteria</taxon>
        <taxon>Pseudomonadati</taxon>
        <taxon>Pseudomonadota</taxon>
        <taxon>Alphaproteobacteria</taxon>
        <taxon>Sphingomonadales</taxon>
        <taxon>Erythrobacteraceae</taxon>
        <taxon>Alteriqipengyuania</taxon>
    </lineage>
</organism>
<comment type="caution">
    <text evidence="3">The sequence shown here is derived from an EMBL/GenBank/DDBJ whole genome shotgun (WGS) entry which is preliminary data.</text>
</comment>
<dbReference type="Proteomes" id="UP000759298">
    <property type="component" value="Unassembled WGS sequence"/>
</dbReference>
<dbReference type="SUPFAM" id="SSF56300">
    <property type="entry name" value="Metallo-dependent phosphatases"/>
    <property type="match status" value="1"/>
</dbReference>
<sequence>MWEIRFFFPKWRLPASFPRAPIAAGQRAADDITLVFGGDVMVKTGDRPVVFAPSLQETLRSADMFFGALEAPVVARDRDEAVRYPRGLTMPPFAMPLEFLERQCALAGLAPERVCLSVAANHAGDLGVEAFHHGCALLKSRGFGIVGEHTADRRLADIVQIGELRLAVLAWTRWMNDDPFEWERPGVNRQFHVDASDLAAELTDRRAGLAIALPHWGYEMRTEPLSANRQLATDLRRAGFGLIVGSHPHMLQPLDYQRGTLCAYSLGNFTYTLSNIAKPGRSWRSCLSGLLEVSVNRTTCAISGYRLIPIVETFDGEDCHLVRLDEYDGPLKSSYDAMVANLFPPSDANHG</sequence>
<dbReference type="Pfam" id="PF09587">
    <property type="entry name" value="PGA_cap"/>
    <property type="match status" value="1"/>
</dbReference>
<evidence type="ECO:0000313" key="3">
    <source>
        <dbReference type="EMBL" id="MBY8338333.1"/>
    </source>
</evidence>
<dbReference type="PANTHER" id="PTHR33393">
    <property type="entry name" value="POLYGLUTAMINE SYNTHESIS ACCESSORY PROTEIN RV0574C-RELATED"/>
    <property type="match status" value="1"/>
</dbReference>
<dbReference type="EMBL" id="JAHWXP010000005">
    <property type="protein sequence ID" value="MBY8338333.1"/>
    <property type="molecule type" value="Genomic_DNA"/>
</dbReference>
<reference evidence="3 4" key="1">
    <citation type="submission" date="2021-07" db="EMBL/GenBank/DDBJ databases">
        <title>Alteriqipengyuania abyssalis NZ-12B nov, sp.nov isolated from deep sea sponge in pacific ocean.</title>
        <authorList>
            <person name="Tareen S."/>
            <person name="Wink J."/>
        </authorList>
    </citation>
    <scope>NUCLEOTIDE SEQUENCE [LARGE SCALE GENOMIC DNA]</scope>
    <source>
        <strain evidence="3 4">NZ-12B</strain>
    </source>
</reference>
<protein>
    <submittedName>
        <fullName evidence="3">CapA family protein</fullName>
    </submittedName>
</protein>
<gene>
    <name evidence="3" type="ORF">KYN89_14890</name>
</gene>
<accession>A0ABS7PIK4</accession>
<dbReference type="InterPro" id="IPR029052">
    <property type="entry name" value="Metallo-depent_PP-like"/>
</dbReference>
<name>A0ABS7PIK4_9SPHN</name>
<proteinExistence type="inferred from homology"/>
<dbReference type="SMART" id="SM00854">
    <property type="entry name" value="PGA_cap"/>
    <property type="match status" value="1"/>
</dbReference>
<feature type="domain" description="Capsule synthesis protein CapA" evidence="2">
    <location>
        <begin position="33"/>
        <end position="273"/>
    </location>
</feature>
<dbReference type="Gene3D" id="3.60.21.10">
    <property type="match status" value="1"/>
</dbReference>
<evidence type="ECO:0000259" key="2">
    <source>
        <dbReference type="SMART" id="SM00854"/>
    </source>
</evidence>
<comment type="similarity">
    <text evidence="1">Belongs to the CapA family.</text>
</comment>
<dbReference type="InterPro" id="IPR019079">
    <property type="entry name" value="Capsule_synth_CapA"/>
</dbReference>